<sequence>MAAKFLIVLCVVLHSCLGGVVPAVPAVAAVPAAYSVPYASSYSASVVNHAIAAPVAQPLFAAPSAAVVAAPAFSPIAAYSGLSYPYAAAPLISG</sequence>
<dbReference type="Proteomes" id="UP001516400">
    <property type="component" value="Unassembled WGS sequence"/>
</dbReference>
<dbReference type="AlphaFoldDB" id="A0ABD2NAL0"/>
<evidence type="ECO:0008006" key="4">
    <source>
        <dbReference type="Google" id="ProtNLM"/>
    </source>
</evidence>
<evidence type="ECO:0000256" key="1">
    <source>
        <dbReference type="SAM" id="SignalP"/>
    </source>
</evidence>
<gene>
    <name evidence="2" type="ORF">HHI36_020402</name>
</gene>
<accession>A0ABD2NAL0</accession>
<keyword evidence="3" id="KW-1185">Reference proteome</keyword>
<comment type="caution">
    <text evidence="2">The sequence shown here is derived from an EMBL/GenBank/DDBJ whole genome shotgun (WGS) entry which is preliminary data.</text>
</comment>
<keyword evidence="1" id="KW-0732">Signal</keyword>
<feature type="signal peptide" evidence="1">
    <location>
        <begin position="1"/>
        <end position="18"/>
    </location>
</feature>
<organism evidence="2 3">
    <name type="scientific">Cryptolaemus montrouzieri</name>
    <dbReference type="NCBI Taxonomy" id="559131"/>
    <lineage>
        <taxon>Eukaryota</taxon>
        <taxon>Metazoa</taxon>
        <taxon>Ecdysozoa</taxon>
        <taxon>Arthropoda</taxon>
        <taxon>Hexapoda</taxon>
        <taxon>Insecta</taxon>
        <taxon>Pterygota</taxon>
        <taxon>Neoptera</taxon>
        <taxon>Endopterygota</taxon>
        <taxon>Coleoptera</taxon>
        <taxon>Polyphaga</taxon>
        <taxon>Cucujiformia</taxon>
        <taxon>Coccinelloidea</taxon>
        <taxon>Coccinellidae</taxon>
        <taxon>Scymninae</taxon>
        <taxon>Scymnini</taxon>
        <taxon>Cryptolaemus</taxon>
    </lineage>
</organism>
<name>A0ABD2NAL0_9CUCU</name>
<protein>
    <recommendedName>
        <fullName evidence="4">Cuticle protein 38</fullName>
    </recommendedName>
</protein>
<reference evidence="2 3" key="1">
    <citation type="journal article" date="2021" name="BMC Biol.">
        <title>Horizontally acquired antibacterial genes associated with adaptive radiation of ladybird beetles.</title>
        <authorList>
            <person name="Li H.S."/>
            <person name="Tang X.F."/>
            <person name="Huang Y.H."/>
            <person name="Xu Z.Y."/>
            <person name="Chen M.L."/>
            <person name="Du X.Y."/>
            <person name="Qiu B.Y."/>
            <person name="Chen P.T."/>
            <person name="Zhang W."/>
            <person name="Slipinski A."/>
            <person name="Escalona H.E."/>
            <person name="Waterhouse R.M."/>
            <person name="Zwick A."/>
            <person name="Pang H."/>
        </authorList>
    </citation>
    <scope>NUCLEOTIDE SEQUENCE [LARGE SCALE GENOMIC DNA]</scope>
    <source>
        <strain evidence="2">SYSU2018</strain>
    </source>
</reference>
<evidence type="ECO:0000313" key="3">
    <source>
        <dbReference type="Proteomes" id="UP001516400"/>
    </source>
</evidence>
<proteinExistence type="predicted"/>
<evidence type="ECO:0000313" key="2">
    <source>
        <dbReference type="EMBL" id="KAL3275649.1"/>
    </source>
</evidence>
<dbReference type="EMBL" id="JABFTP020000083">
    <property type="protein sequence ID" value="KAL3275649.1"/>
    <property type="molecule type" value="Genomic_DNA"/>
</dbReference>
<feature type="chain" id="PRO_5044854406" description="Cuticle protein 38" evidence="1">
    <location>
        <begin position="19"/>
        <end position="94"/>
    </location>
</feature>